<organism evidence="2 3">
    <name type="scientific">Parvibium lacunae</name>
    <dbReference type="NCBI Taxonomy" id="1888893"/>
    <lineage>
        <taxon>Bacteria</taxon>
        <taxon>Pseudomonadati</taxon>
        <taxon>Pseudomonadota</taxon>
        <taxon>Betaproteobacteria</taxon>
        <taxon>Burkholderiales</taxon>
        <taxon>Alcaligenaceae</taxon>
        <taxon>Parvibium</taxon>
    </lineage>
</organism>
<reference evidence="2 3" key="1">
    <citation type="journal article" date="2018" name="Int. J. Syst. Evol. Microbiol.">
        <title>Parvibium lacunae gen. nov., sp. nov., a new member of the family Alcaligenaceae isolated from a freshwater pond.</title>
        <authorList>
            <person name="Chen W.M."/>
            <person name="Xie P.B."/>
            <person name="Hsu M.Y."/>
            <person name="Sheu S.Y."/>
        </authorList>
    </citation>
    <scope>NUCLEOTIDE SEQUENCE [LARGE SCALE GENOMIC DNA]</scope>
    <source>
        <strain evidence="2 3">KMB9</strain>
    </source>
</reference>
<dbReference type="InterPro" id="IPR007077">
    <property type="entry name" value="TfoX_C"/>
</dbReference>
<name>A0A368L6N3_9BURK</name>
<feature type="domain" description="TfoX C-terminal" evidence="1">
    <location>
        <begin position="9"/>
        <end position="83"/>
    </location>
</feature>
<sequence length="92" mass="9777">MSTNPEAPVSTLKNLGPASCAQLARIGIHTKADLAAMGAIPTWQALRANGWNVNIIALYAIAGALIDCHWNKLPAELKLTLQTESKLTSIGR</sequence>
<dbReference type="AlphaFoldDB" id="A0A368L6N3"/>
<keyword evidence="3" id="KW-1185">Reference proteome</keyword>
<evidence type="ECO:0000259" key="1">
    <source>
        <dbReference type="Pfam" id="PF04994"/>
    </source>
</evidence>
<gene>
    <name evidence="2" type="ORF">DU000_00990</name>
</gene>
<dbReference type="PANTHER" id="PTHR36121:SF1">
    <property type="entry name" value="PROTEIN SXY"/>
    <property type="match status" value="1"/>
</dbReference>
<dbReference type="Proteomes" id="UP000252357">
    <property type="component" value="Unassembled WGS sequence"/>
</dbReference>
<dbReference type="Gene3D" id="1.10.150.20">
    <property type="entry name" value="5' to 3' exonuclease, C-terminal subdomain"/>
    <property type="match status" value="1"/>
</dbReference>
<protein>
    <submittedName>
        <fullName evidence="2">Competence protein TfoX</fullName>
    </submittedName>
</protein>
<proteinExistence type="predicted"/>
<dbReference type="InterPro" id="IPR047525">
    <property type="entry name" value="TfoX-like"/>
</dbReference>
<dbReference type="Pfam" id="PF04994">
    <property type="entry name" value="TfoX_C"/>
    <property type="match status" value="1"/>
</dbReference>
<comment type="caution">
    <text evidence="2">The sequence shown here is derived from an EMBL/GenBank/DDBJ whole genome shotgun (WGS) entry which is preliminary data.</text>
</comment>
<dbReference type="PANTHER" id="PTHR36121">
    <property type="entry name" value="PROTEIN SXY"/>
    <property type="match status" value="1"/>
</dbReference>
<dbReference type="RefSeq" id="WP_114401498.1">
    <property type="nucleotide sequence ID" value="NZ_QPGB01000001.1"/>
</dbReference>
<evidence type="ECO:0000313" key="2">
    <source>
        <dbReference type="EMBL" id="RCS59348.1"/>
    </source>
</evidence>
<dbReference type="OrthoDB" id="7861542at2"/>
<accession>A0A368L6N3</accession>
<evidence type="ECO:0000313" key="3">
    <source>
        <dbReference type="Proteomes" id="UP000252357"/>
    </source>
</evidence>
<dbReference type="EMBL" id="QPGB01000001">
    <property type="protein sequence ID" value="RCS59348.1"/>
    <property type="molecule type" value="Genomic_DNA"/>
</dbReference>